<evidence type="ECO:0000256" key="3">
    <source>
        <dbReference type="ARBA" id="ARBA00022516"/>
    </source>
</evidence>
<comment type="subunit">
    <text evidence="9 10">Homodimer. Probably interacts with PlsY.</text>
</comment>
<comment type="similarity">
    <text evidence="10">Belongs to the PlsX family.</text>
</comment>
<comment type="catalytic activity">
    <reaction evidence="1 10">
        <text>a fatty acyl-[ACP] + phosphate = an acyl phosphate + holo-[ACP]</text>
        <dbReference type="Rhea" id="RHEA:42292"/>
        <dbReference type="Rhea" id="RHEA-COMP:9685"/>
        <dbReference type="Rhea" id="RHEA-COMP:14125"/>
        <dbReference type="ChEBI" id="CHEBI:43474"/>
        <dbReference type="ChEBI" id="CHEBI:59918"/>
        <dbReference type="ChEBI" id="CHEBI:64479"/>
        <dbReference type="ChEBI" id="CHEBI:138651"/>
        <dbReference type="EC" id="2.3.1.274"/>
    </reaction>
</comment>
<name>A0AAT9LHN6_9FIRM</name>
<dbReference type="GO" id="GO:0008654">
    <property type="term" value="P:phospholipid biosynthetic process"/>
    <property type="evidence" value="ECO:0007669"/>
    <property type="project" value="UniProtKB-KW"/>
</dbReference>
<evidence type="ECO:0000256" key="6">
    <source>
        <dbReference type="ARBA" id="ARBA00023209"/>
    </source>
</evidence>
<reference evidence="11" key="2">
    <citation type="journal article" date="2023" name="Biology">
        <title>Prokaryotic Life Associated with Coal-Fire Gas Vents Revealed by Metagenomics.</title>
        <authorList>
            <person name="Kadnikov V.V."/>
            <person name="Mardanov A.V."/>
            <person name="Beletsky A.V."/>
            <person name="Karnachuk O.V."/>
            <person name="Ravin N.V."/>
        </authorList>
    </citation>
    <scope>NUCLEOTIDE SEQUENCE</scope>
    <source>
        <strain evidence="11">Bu02</strain>
    </source>
</reference>
<dbReference type="Gene3D" id="3.40.718.10">
    <property type="entry name" value="Isopropylmalate Dehydrogenase"/>
    <property type="match status" value="1"/>
</dbReference>
<evidence type="ECO:0000256" key="1">
    <source>
        <dbReference type="ARBA" id="ARBA00001232"/>
    </source>
</evidence>
<comment type="function">
    <text evidence="10">Catalyzes the reversible formation of acyl-phosphate (acyl-PO(4)) from acyl-[acyl-carrier-protein] (acyl-ACP). This enzyme utilizes acyl-ACP as fatty acyl donor, but not acyl-CoA.</text>
</comment>
<keyword evidence="4 10" id="KW-0808">Transferase</keyword>
<dbReference type="HAMAP" id="MF_00019">
    <property type="entry name" value="PlsX"/>
    <property type="match status" value="1"/>
</dbReference>
<evidence type="ECO:0000313" key="11">
    <source>
        <dbReference type="EMBL" id="QUL99708.1"/>
    </source>
</evidence>
<dbReference type="InterPro" id="IPR003664">
    <property type="entry name" value="FA_synthesis"/>
</dbReference>
<gene>
    <name evidence="10 11" type="primary">plsX</name>
    <name evidence="11" type="ORF">IMF26_10140</name>
</gene>
<dbReference type="Pfam" id="PF02504">
    <property type="entry name" value="FA_synthesis"/>
    <property type="match status" value="1"/>
</dbReference>
<keyword evidence="6 10" id="KW-0594">Phospholipid biosynthesis</keyword>
<keyword evidence="11" id="KW-0012">Acyltransferase</keyword>
<keyword evidence="2 10" id="KW-0963">Cytoplasm</keyword>
<dbReference type="GO" id="GO:0005737">
    <property type="term" value="C:cytoplasm"/>
    <property type="evidence" value="ECO:0007669"/>
    <property type="project" value="UniProtKB-SubCell"/>
</dbReference>
<dbReference type="PIRSF" id="PIRSF002465">
    <property type="entry name" value="Phsphlp_syn_PlsX"/>
    <property type="match status" value="1"/>
</dbReference>
<evidence type="ECO:0000256" key="10">
    <source>
        <dbReference type="HAMAP-Rule" id="MF_00019"/>
    </source>
</evidence>
<keyword evidence="3 10" id="KW-0444">Lipid biosynthesis</keyword>
<evidence type="ECO:0000256" key="4">
    <source>
        <dbReference type="ARBA" id="ARBA00022679"/>
    </source>
</evidence>
<evidence type="ECO:0000256" key="2">
    <source>
        <dbReference type="ARBA" id="ARBA00022490"/>
    </source>
</evidence>
<dbReference type="GO" id="GO:0043811">
    <property type="term" value="F:phosphate:acyl-[acyl carrier protein] acyltransferase activity"/>
    <property type="evidence" value="ECO:0007669"/>
    <property type="project" value="UniProtKB-UniRule"/>
</dbReference>
<dbReference type="NCBIfam" id="TIGR00182">
    <property type="entry name" value="plsX"/>
    <property type="match status" value="1"/>
</dbReference>
<dbReference type="EMBL" id="CP062796">
    <property type="protein sequence ID" value="QUL99708.1"/>
    <property type="molecule type" value="Genomic_DNA"/>
</dbReference>
<evidence type="ECO:0000256" key="9">
    <source>
        <dbReference type="ARBA" id="ARBA00046608"/>
    </source>
</evidence>
<sequence>MAVDLLGGDNAPEAVIDGLLEAAGTGVDILALGDGEAISILEKKGRPDNVKPLLCSERILPEEPPVKAIREKKDSTITRGLEAVKEGKAGAFVSAGSTGALVAGGALIVRRASGVDKPCLGTVLPSQNGRGVLFVDLGASSDVRPETLVQFGVMGKIYAEKVLGWDDPKVALLNIGTEPDKGSLLARKAYQLMQEAPFTFIGNIEARDVFSGAADVVVTDGFTGNVFLKTCEGTAAFQFQTIKRELTRDFRSRIGALLLRPAFKRAREVLDYTTYGGAPLLGLQGCVVKCHGSSSATAIANGIRQALKFLDNDVTTVIATTLSHVSDEGE</sequence>
<keyword evidence="5 10" id="KW-0443">Lipid metabolism</keyword>
<keyword evidence="7 10" id="KW-1208">Phospholipid metabolism</keyword>
<protein>
    <recommendedName>
        <fullName evidence="8 10">Phosphate acyltransferase</fullName>
        <ecNumber evidence="8 10">2.3.1.274</ecNumber>
    </recommendedName>
    <alternativeName>
        <fullName evidence="10">Acyl-ACP phosphotransacylase</fullName>
    </alternativeName>
    <alternativeName>
        <fullName evidence="10">Acyl-[acyl-carrier-protein]--phosphate acyltransferase</fullName>
    </alternativeName>
    <alternativeName>
        <fullName evidence="10">Phosphate-acyl-ACP acyltransferase</fullName>
    </alternativeName>
</protein>
<dbReference type="GO" id="GO:0006633">
    <property type="term" value="P:fatty acid biosynthetic process"/>
    <property type="evidence" value="ECO:0007669"/>
    <property type="project" value="UniProtKB-UniRule"/>
</dbReference>
<dbReference type="PANTHER" id="PTHR30100">
    <property type="entry name" value="FATTY ACID/PHOSPHOLIPID SYNTHESIS PROTEIN PLSX"/>
    <property type="match status" value="1"/>
</dbReference>
<dbReference type="InterPro" id="IPR012281">
    <property type="entry name" value="Phospholipid_synth_PlsX-like"/>
</dbReference>
<accession>A0AAT9LHN6</accession>
<evidence type="ECO:0000256" key="8">
    <source>
        <dbReference type="ARBA" id="ARBA00024069"/>
    </source>
</evidence>
<dbReference type="EC" id="2.3.1.274" evidence="8 10"/>
<dbReference type="PANTHER" id="PTHR30100:SF1">
    <property type="entry name" value="PHOSPHATE ACYLTRANSFERASE"/>
    <property type="match status" value="1"/>
</dbReference>
<evidence type="ECO:0000256" key="7">
    <source>
        <dbReference type="ARBA" id="ARBA00023264"/>
    </source>
</evidence>
<proteinExistence type="inferred from homology"/>
<dbReference type="SUPFAM" id="SSF53659">
    <property type="entry name" value="Isocitrate/Isopropylmalate dehydrogenase-like"/>
    <property type="match status" value="1"/>
</dbReference>
<comment type="subcellular location">
    <subcellularLocation>
        <location evidence="10">Cytoplasm</location>
    </subcellularLocation>
    <text evidence="10">Associated with the membrane possibly through PlsY.</text>
</comment>
<dbReference type="AlphaFoldDB" id="A0AAT9LHN6"/>
<reference evidence="11" key="1">
    <citation type="submission" date="2020-10" db="EMBL/GenBank/DDBJ databases">
        <authorList>
            <person name="Kadnikov V."/>
            <person name="Beletsky A.V."/>
            <person name="Mardanov A.V."/>
            <person name="Karnachuk O.V."/>
            <person name="Ravin N.V."/>
        </authorList>
    </citation>
    <scope>NUCLEOTIDE SEQUENCE</scope>
    <source>
        <strain evidence="11">Bu02</strain>
    </source>
</reference>
<dbReference type="KEGG" id="fcz:IMF26_10140"/>
<comment type="pathway">
    <text evidence="10">Lipid metabolism; phospholipid metabolism.</text>
</comment>
<evidence type="ECO:0000256" key="5">
    <source>
        <dbReference type="ARBA" id="ARBA00023098"/>
    </source>
</evidence>
<organism evidence="11">
    <name type="scientific">Candidatus Fermentithermobacillus carboniphilus</name>
    <dbReference type="NCBI Taxonomy" id="3085328"/>
    <lineage>
        <taxon>Bacteria</taxon>
        <taxon>Bacillati</taxon>
        <taxon>Bacillota</taxon>
        <taxon>Candidatus Fermentithermobacillia</taxon>
        <taxon>Candidatus Fermentithermobacillales</taxon>
        <taxon>Candidatus Fermentithermobacillaceae</taxon>
        <taxon>Candidatus Fermentithermobacillus</taxon>
    </lineage>
</organism>